<organism evidence="2 3">
    <name type="scientific">Marinomonas pollencensis</name>
    <dbReference type="NCBI Taxonomy" id="491954"/>
    <lineage>
        <taxon>Bacteria</taxon>
        <taxon>Pseudomonadati</taxon>
        <taxon>Pseudomonadota</taxon>
        <taxon>Gammaproteobacteria</taxon>
        <taxon>Oceanospirillales</taxon>
        <taxon>Oceanospirillaceae</taxon>
        <taxon>Marinomonas</taxon>
    </lineage>
</organism>
<dbReference type="SUPFAM" id="SSF52096">
    <property type="entry name" value="ClpP/crotonase"/>
    <property type="match status" value="1"/>
</dbReference>
<dbReference type="Pfam" id="PF00378">
    <property type="entry name" value="ECH_1"/>
    <property type="match status" value="1"/>
</dbReference>
<dbReference type="EMBL" id="QUNG01000002">
    <property type="protein sequence ID" value="REG85641.1"/>
    <property type="molecule type" value="Genomic_DNA"/>
</dbReference>
<accession>A0A3E0DRB5</accession>
<proteinExistence type="inferred from homology"/>
<dbReference type="GO" id="GO:0006635">
    <property type="term" value="P:fatty acid beta-oxidation"/>
    <property type="evidence" value="ECO:0007669"/>
    <property type="project" value="TreeGrafter"/>
</dbReference>
<dbReference type="CDD" id="cd06558">
    <property type="entry name" value="crotonase-like"/>
    <property type="match status" value="1"/>
</dbReference>
<evidence type="ECO:0000313" key="2">
    <source>
        <dbReference type="EMBL" id="REG85641.1"/>
    </source>
</evidence>
<gene>
    <name evidence="2" type="ORF">DFP81_102174</name>
</gene>
<name>A0A3E0DRB5_9GAMM</name>
<comment type="similarity">
    <text evidence="1">Belongs to the enoyl-CoA hydratase/isomerase family.</text>
</comment>
<dbReference type="PANTHER" id="PTHR11941:SF54">
    <property type="entry name" value="ENOYL-COA HYDRATASE, MITOCHONDRIAL"/>
    <property type="match status" value="1"/>
</dbReference>
<dbReference type="PANTHER" id="PTHR11941">
    <property type="entry name" value="ENOYL-COA HYDRATASE-RELATED"/>
    <property type="match status" value="1"/>
</dbReference>
<evidence type="ECO:0000313" key="3">
    <source>
        <dbReference type="Proteomes" id="UP000256542"/>
    </source>
</evidence>
<dbReference type="AlphaFoldDB" id="A0A3E0DRB5"/>
<dbReference type="InterPro" id="IPR001753">
    <property type="entry name" value="Enoyl-CoA_hydra/iso"/>
</dbReference>
<evidence type="ECO:0000256" key="1">
    <source>
        <dbReference type="ARBA" id="ARBA00005254"/>
    </source>
</evidence>
<dbReference type="InterPro" id="IPR029045">
    <property type="entry name" value="ClpP/crotonase-like_dom_sf"/>
</dbReference>
<dbReference type="Proteomes" id="UP000256542">
    <property type="component" value="Unassembled WGS sequence"/>
</dbReference>
<sequence length="294" mass="32893">MFLSLNDNGGEFIMKYEGFQTFTTEQDSGILTVTFDFGSVNVQGQEMLADLNSLAMRLERDRSTKVVVFQSANPEIWVCHYDTELLKDMSTVAVSREDAQLLDLQEVCERISKVPQATIAKLEGFARGGGHELALAMDMRFAARGKYKFMQMEVGMGILPCGGGASRMARQTGLGRALEIILSARDFDADEAEAFGTINKALEPDQIGEYVDTLAKRIAQFPAESINACKRAVYESIDKPIEEALKAEAYWLYQATSKTPAIKRFAIADEQRLEDDIENQRNWNDLVMKVQEIN</sequence>
<dbReference type="GO" id="GO:0003824">
    <property type="term" value="F:catalytic activity"/>
    <property type="evidence" value="ECO:0007669"/>
    <property type="project" value="UniProtKB-ARBA"/>
</dbReference>
<dbReference type="RefSeq" id="WP_245959076.1">
    <property type="nucleotide sequence ID" value="NZ_QUNG01000002.1"/>
</dbReference>
<protein>
    <submittedName>
        <fullName evidence="2">Enoyl-CoA hydratase/carnithine racemase</fullName>
    </submittedName>
</protein>
<reference evidence="2 3" key="1">
    <citation type="submission" date="2018-08" db="EMBL/GenBank/DDBJ databases">
        <title>Genomic Encyclopedia of Type Strains, Phase III (KMG-III): the genomes of soil and plant-associated and newly described type strains.</title>
        <authorList>
            <person name="Whitman W."/>
        </authorList>
    </citation>
    <scope>NUCLEOTIDE SEQUENCE [LARGE SCALE GENOMIC DNA]</scope>
    <source>
        <strain evidence="2 3">CECT 7375</strain>
    </source>
</reference>
<comment type="caution">
    <text evidence="2">The sequence shown here is derived from an EMBL/GenBank/DDBJ whole genome shotgun (WGS) entry which is preliminary data.</text>
</comment>
<dbReference type="Gene3D" id="3.90.226.10">
    <property type="entry name" value="2-enoyl-CoA Hydratase, Chain A, domain 1"/>
    <property type="match status" value="1"/>
</dbReference>
<keyword evidence="3" id="KW-1185">Reference proteome</keyword>